<accession>A0A517LFL0</accession>
<evidence type="ECO:0000313" key="2">
    <source>
        <dbReference type="Proteomes" id="UP000316270"/>
    </source>
</evidence>
<name>A0A517LFL0_9PEZI</name>
<dbReference type="GO" id="GO:0030681">
    <property type="term" value="C:multimeric ribonuclease P complex"/>
    <property type="evidence" value="ECO:0007669"/>
    <property type="project" value="TreeGrafter"/>
</dbReference>
<dbReference type="OrthoDB" id="63112at2759"/>
<dbReference type="GO" id="GO:0001682">
    <property type="term" value="P:tRNA 5'-leader removal"/>
    <property type="evidence" value="ECO:0007669"/>
    <property type="project" value="InterPro"/>
</dbReference>
<dbReference type="GO" id="GO:0004526">
    <property type="term" value="F:ribonuclease P activity"/>
    <property type="evidence" value="ECO:0007669"/>
    <property type="project" value="TreeGrafter"/>
</dbReference>
<dbReference type="GO" id="GO:0000171">
    <property type="term" value="F:ribonuclease MRP activity"/>
    <property type="evidence" value="ECO:0007669"/>
    <property type="project" value="TreeGrafter"/>
</dbReference>
<organism evidence="1 2">
    <name type="scientific">Venturia effusa</name>
    <dbReference type="NCBI Taxonomy" id="50376"/>
    <lineage>
        <taxon>Eukaryota</taxon>
        <taxon>Fungi</taxon>
        <taxon>Dikarya</taxon>
        <taxon>Ascomycota</taxon>
        <taxon>Pezizomycotina</taxon>
        <taxon>Dothideomycetes</taxon>
        <taxon>Pleosporomycetidae</taxon>
        <taxon>Venturiales</taxon>
        <taxon>Venturiaceae</taxon>
        <taxon>Venturia</taxon>
    </lineage>
</organism>
<dbReference type="Pfam" id="PF08584">
    <property type="entry name" value="Ribonuc_P_40"/>
    <property type="match status" value="1"/>
</dbReference>
<dbReference type="PANTHER" id="PTHR15396">
    <property type="entry name" value="RIBONUCLEASE P PROTEIN SUBUNIT P40"/>
    <property type="match status" value="1"/>
</dbReference>
<dbReference type="GO" id="GO:0000172">
    <property type="term" value="C:ribonuclease MRP complex"/>
    <property type="evidence" value="ECO:0007669"/>
    <property type="project" value="TreeGrafter"/>
</dbReference>
<dbReference type="InterPro" id="IPR013893">
    <property type="entry name" value="RNase_P_Rpp40"/>
</dbReference>
<dbReference type="PANTHER" id="PTHR15396:SF1">
    <property type="entry name" value="RIBONUCLEASE P PROTEIN SUBUNIT P40"/>
    <property type="match status" value="1"/>
</dbReference>
<dbReference type="EMBL" id="CP042195">
    <property type="protein sequence ID" value="QDS74428.1"/>
    <property type="molecule type" value="Genomic_DNA"/>
</dbReference>
<dbReference type="Proteomes" id="UP000316270">
    <property type="component" value="Chromosome 11"/>
</dbReference>
<dbReference type="AlphaFoldDB" id="A0A517LFL0"/>
<dbReference type="STRING" id="50376.A0A517LFL0"/>
<gene>
    <name evidence="1" type="ORF">FKW77_006121</name>
</gene>
<evidence type="ECO:0000313" key="1">
    <source>
        <dbReference type="EMBL" id="QDS74428.1"/>
    </source>
</evidence>
<sequence>MQLPSKLERPTPKCMFTYCKLPEYVDGHRPPTKREPFAAINSHSPVHTLDLLLPKEAYAIVQEKLQHESKTLRYARIYVSLLDIVTGDFFNQYIKAGNVLMRSEGRPGVDNLFSLLDGKLRLELDKATYERCGLVGKAIPDHGRKHVKSRYAIELDLRLSSMMSGKKGFERIVRAFTDVLNHSLAWLFVDLESEDIESGPVIQHHPQIKVAQPQISQLPDVVVPFDTDNKERIVDPIYEEELLEWIGLATMGSPRINRQDDIDRFLCRYDLPEAFSDEDQADTIPQNLVHLRWHGFASAKFVRDVWLVVKAAGTKEWFAMSASTFENEAYTVLCPGDRDVLLWECRS</sequence>
<keyword evidence="2" id="KW-1185">Reference proteome</keyword>
<protein>
    <submittedName>
        <fullName evidence="1">Uncharacterized protein</fullName>
    </submittedName>
</protein>
<dbReference type="GO" id="GO:0000447">
    <property type="term" value="P:endonucleolytic cleavage in ITS1 to separate SSU-rRNA from 5.8S rRNA and LSU-rRNA from tricistronic rRNA transcript (SSU-rRNA, 5.8S rRNA, LSU-rRNA)"/>
    <property type="evidence" value="ECO:0007669"/>
    <property type="project" value="TreeGrafter"/>
</dbReference>
<proteinExistence type="predicted"/>
<reference evidence="1 2" key="1">
    <citation type="submission" date="2019-07" db="EMBL/GenBank/DDBJ databases">
        <title>Finished genome of Venturia effusa.</title>
        <authorList>
            <person name="Young C.A."/>
            <person name="Cox M.P."/>
            <person name="Ganley A.R.D."/>
            <person name="David W.J."/>
        </authorList>
    </citation>
    <scope>NUCLEOTIDE SEQUENCE [LARGE SCALE GENOMIC DNA]</scope>
    <source>
        <strain evidence="2">albino</strain>
    </source>
</reference>